<keyword evidence="4 6" id="KW-1133">Transmembrane helix</keyword>
<comment type="subcellular location">
    <subcellularLocation>
        <location evidence="1">Membrane</location>
        <topology evidence="1">Multi-pass membrane protein</topology>
    </subcellularLocation>
</comment>
<feature type="transmembrane region" description="Helical" evidence="6">
    <location>
        <begin position="226"/>
        <end position="246"/>
    </location>
</feature>
<dbReference type="InterPro" id="IPR036259">
    <property type="entry name" value="MFS_trans_sf"/>
</dbReference>
<dbReference type="InterPro" id="IPR000109">
    <property type="entry name" value="POT_fam"/>
</dbReference>
<dbReference type="GO" id="GO:0016020">
    <property type="term" value="C:membrane"/>
    <property type="evidence" value="ECO:0007669"/>
    <property type="project" value="UniProtKB-SubCell"/>
</dbReference>
<feature type="transmembrane region" description="Helical" evidence="6">
    <location>
        <begin position="108"/>
        <end position="129"/>
    </location>
</feature>
<dbReference type="Gene3D" id="1.20.1250.20">
    <property type="entry name" value="MFS general substrate transporter like domains"/>
    <property type="match status" value="1"/>
</dbReference>
<name>A0A0F7TMJ7_PENBI</name>
<dbReference type="AlphaFoldDB" id="A0A0F7TMJ7"/>
<feature type="transmembrane region" description="Helical" evidence="6">
    <location>
        <begin position="82"/>
        <end position="102"/>
    </location>
</feature>
<dbReference type="EMBL" id="CDHK01000005">
    <property type="protein sequence ID" value="CEJ57096.1"/>
    <property type="molecule type" value="Genomic_DNA"/>
</dbReference>
<reference evidence="8" key="1">
    <citation type="journal article" date="2015" name="Genome Announc.">
        <title>Draft genome sequence of the fungus Penicillium brasilianum MG11.</title>
        <authorList>
            <person name="Horn F."/>
            <person name="Linde J."/>
            <person name="Mattern D.J."/>
            <person name="Walther G."/>
            <person name="Guthke R."/>
            <person name="Brakhage A.A."/>
            <person name="Valiante V."/>
        </authorList>
    </citation>
    <scope>NUCLEOTIDE SEQUENCE [LARGE SCALE GENOMIC DNA]</scope>
    <source>
        <strain evidence="8">MG11</strain>
    </source>
</reference>
<dbReference type="PROSITE" id="PS01022">
    <property type="entry name" value="PTR2_1"/>
    <property type="match status" value="1"/>
</dbReference>
<evidence type="ECO:0000256" key="2">
    <source>
        <dbReference type="ARBA" id="ARBA00005982"/>
    </source>
</evidence>
<evidence type="ECO:0000256" key="6">
    <source>
        <dbReference type="SAM" id="Phobius"/>
    </source>
</evidence>
<evidence type="ECO:0000313" key="8">
    <source>
        <dbReference type="Proteomes" id="UP000042958"/>
    </source>
</evidence>
<evidence type="ECO:0000313" key="7">
    <source>
        <dbReference type="EMBL" id="CEJ57096.1"/>
    </source>
</evidence>
<organism evidence="7 8">
    <name type="scientific">Penicillium brasilianum</name>
    <dbReference type="NCBI Taxonomy" id="104259"/>
    <lineage>
        <taxon>Eukaryota</taxon>
        <taxon>Fungi</taxon>
        <taxon>Dikarya</taxon>
        <taxon>Ascomycota</taxon>
        <taxon>Pezizomycotina</taxon>
        <taxon>Eurotiomycetes</taxon>
        <taxon>Eurotiomycetidae</taxon>
        <taxon>Eurotiales</taxon>
        <taxon>Aspergillaceae</taxon>
        <taxon>Penicillium</taxon>
    </lineage>
</organism>
<sequence length="530" mass="57884">MGEKLTPQAVDSTQSVDPSPAQLETLRHVADHIPTAAWLVVLFSSMERFTYFAFSGPLQNYIQNPLDDVSRPGALGLGQSKATALICFLNVLSYTTVIPAAIVADGYLGPFVTICIFSCFYLSGLLLLFLTSLPISLQHNAGVGGLIAAFILIGIGVGGIKSSVSPFLADQLKRTQTRIKYLPNGESVVIDREMTISKLYGIYYWGVNIGGLSGIASTELEKIHGFWAAFLLPLCSLAVSLVAFFMSRHRYVHHKPQAGILMRVIKILRLAIWPGKFSLSNATASHQQGQLGRTVDWDDGFVSEFRVALLACRVWIIYPIVWLCFSQNQTNLVSQAAAMQTYGIPNDMMSNLNPISVLLVLPLMQKFIYPVLKRCKVDPRPTVRMTLGFICIAASMALAAGVQQIVYDSGPCYDSPRHCMIDGKLEEGPNHVSVALQVPIYVVGAVGETFFSVAGSEWAYNSAPAGMKSLLQAIYMLTLAVSSLLGVAISPIFKDPWMTIVFAVFAGVMFMLSGIFAFCFWRVSSKTEGR</sequence>
<feature type="transmembrane region" description="Helical" evidence="6">
    <location>
        <begin position="499"/>
        <end position="521"/>
    </location>
</feature>
<feature type="transmembrane region" description="Helical" evidence="6">
    <location>
        <begin position="141"/>
        <end position="160"/>
    </location>
</feature>
<keyword evidence="5 6" id="KW-0472">Membrane</keyword>
<dbReference type="OrthoDB" id="8904098at2759"/>
<accession>A0A0F7TMJ7</accession>
<feature type="transmembrane region" description="Helical" evidence="6">
    <location>
        <begin position="473"/>
        <end position="493"/>
    </location>
</feature>
<evidence type="ECO:0000256" key="5">
    <source>
        <dbReference type="ARBA" id="ARBA00023136"/>
    </source>
</evidence>
<evidence type="ECO:0000256" key="1">
    <source>
        <dbReference type="ARBA" id="ARBA00004141"/>
    </source>
</evidence>
<keyword evidence="8" id="KW-1185">Reference proteome</keyword>
<dbReference type="Proteomes" id="UP000042958">
    <property type="component" value="Unassembled WGS sequence"/>
</dbReference>
<gene>
    <name evidence="7" type="ORF">PMG11_05803</name>
</gene>
<feature type="transmembrane region" description="Helical" evidence="6">
    <location>
        <begin position="438"/>
        <end position="461"/>
    </location>
</feature>
<evidence type="ECO:0000256" key="4">
    <source>
        <dbReference type="ARBA" id="ARBA00022989"/>
    </source>
</evidence>
<feature type="transmembrane region" description="Helical" evidence="6">
    <location>
        <begin position="385"/>
        <end position="407"/>
    </location>
</feature>
<dbReference type="SUPFAM" id="SSF103473">
    <property type="entry name" value="MFS general substrate transporter"/>
    <property type="match status" value="2"/>
</dbReference>
<proteinExistence type="inferred from homology"/>
<evidence type="ECO:0000256" key="3">
    <source>
        <dbReference type="ARBA" id="ARBA00022692"/>
    </source>
</evidence>
<dbReference type="GO" id="GO:0006857">
    <property type="term" value="P:oligopeptide transport"/>
    <property type="evidence" value="ECO:0007669"/>
    <property type="project" value="InterPro"/>
</dbReference>
<comment type="similarity">
    <text evidence="2">Belongs to the major facilitator superfamily. Proton-dependent oligopeptide transporter (POT/PTR) (TC 2.A.17) family.</text>
</comment>
<dbReference type="Pfam" id="PF00854">
    <property type="entry name" value="PTR2"/>
    <property type="match status" value="1"/>
</dbReference>
<evidence type="ECO:0008006" key="9">
    <source>
        <dbReference type="Google" id="ProtNLM"/>
    </source>
</evidence>
<dbReference type="GO" id="GO:0022857">
    <property type="term" value="F:transmembrane transporter activity"/>
    <property type="evidence" value="ECO:0007669"/>
    <property type="project" value="InterPro"/>
</dbReference>
<dbReference type="InterPro" id="IPR018456">
    <property type="entry name" value="PTR2_symporter_CS"/>
</dbReference>
<protein>
    <recommendedName>
        <fullName evidence="9">Oligopeptide transporter</fullName>
    </recommendedName>
</protein>
<keyword evidence="3 6" id="KW-0812">Transmembrane</keyword>
<dbReference type="PANTHER" id="PTHR11654">
    <property type="entry name" value="OLIGOPEPTIDE TRANSPORTER-RELATED"/>
    <property type="match status" value="1"/>
</dbReference>